<dbReference type="Proteomes" id="UP001642409">
    <property type="component" value="Unassembled WGS sequence"/>
</dbReference>
<keyword evidence="3" id="KW-1185">Reference proteome</keyword>
<protein>
    <submittedName>
        <fullName evidence="2">Hypothetical_protein</fullName>
    </submittedName>
</protein>
<evidence type="ECO:0000313" key="3">
    <source>
        <dbReference type="Proteomes" id="UP001642409"/>
    </source>
</evidence>
<comment type="caution">
    <text evidence="1">The sequence shown here is derived from an EMBL/GenBank/DDBJ whole genome shotgun (WGS) entry which is preliminary data.</text>
</comment>
<sequence>MCQLLKTQQIIPLHNQSKTAPTQLEVKTVATNIHIGDKTAFEVNHDQKHKTIQIVVKEQEAPRPIVQPTEAKPVEIKIEPIRSTIPAKLVSHGFNLEPPQQK</sequence>
<dbReference type="EMBL" id="CATOUU010000937">
    <property type="protein sequence ID" value="CAI9960989.1"/>
    <property type="molecule type" value="Genomic_DNA"/>
</dbReference>
<gene>
    <name evidence="2" type="ORF">HINF_LOCUS14119</name>
    <name evidence="1" type="ORF">HINF_LOCUS48634</name>
</gene>
<accession>A0AA86QK50</accession>
<reference evidence="1" key="1">
    <citation type="submission" date="2023-06" db="EMBL/GenBank/DDBJ databases">
        <authorList>
            <person name="Kurt Z."/>
        </authorList>
    </citation>
    <scope>NUCLEOTIDE SEQUENCE</scope>
</reference>
<name>A0AA86QK50_9EUKA</name>
<organism evidence="1">
    <name type="scientific">Hexamita inflata</name>
    <dbReference type="NCBI Taxonomy" id="28002"/>
    <lineage>
        <taxon>Eukaryota</taxon>
        <taxon>Metamonada</taxon>
        <taxon>Diplomonadida</taxon>
        <taxon>Hexamitidae</taxon>
        <taxon>Hexamitinae</taxon>
        <taxon>Hexamita</taxon>
    </lineage>
</organism>
<dbReference type="AlphaFoldDB" id="A0AA86QK50"/>
<proteinExistence type="predicted"/>
<evidence type="ECO:0000313" key="2">
    <source>
        <dbReference type="EMBL" id="CAL5995613.1"/>
    </source>
</evidence>
<dbReference type="EMBL" id="CAXDID020000033">
    <property type="protein sequence ID" value="CAL5995613.1"/>
    <property type="molecule type" value="Genomic_DNA"/>
</dbReference>
<reference evidence="2 3" key="2">
    <citation type="submission" date="2024-07" db="EMBL/GenBank/DDBJ databases">
        <authorList>
            <person name="Akdeniz Z."/>
        </authorList>
    </citation>
    <scope>NUCLEOTIDE SEQUENCE [LARGE SCALE GENOMIC DNA]</scope>
</reference>
<evidence type="ECO:0000313" key="1">
    <source>
        <dbReference type="EMBL" id="CAI9960989.1"/>
    </source>
</evidence>